<dbReference type="HOGENOM" id="CLU_2652434_0_0_6"/>
<protein>
    <submittedName>
        <fullName evidence="2">Uncharacterized protein</fullName>
    </submittedName>
</protein>
<dbReference type="EMBL" id="ADBY01000012">
    <property type="protein sequence ID" value="EFE98111.1"/>
    <property type="molecule type" value="Genomic_DNA"/>
</dbReference>
<sequence length="76" mass="8551">MKQLFYFRLKSASFLTFHTHCLPQRQLQPNTDNEDQVGMRALFFKRVTGNFLTEADGAKPPRQGSASVFDGVATGQ</sequence>
<reference evidence="2 3" key="1">
    <citation type="submission" date="2010-01" db="EMBL/GenBank/DDBJ databases">
        <authorList>
            <person name="Muzny D."/>
            <person name="Qin X."/>
            <person name="Deng J."/>
            <person name="Jiang H."/>
            <person name="Liu Y."/>
            <person name="Qu J."/>
            <person name="Song X.-Z."/>
            <person name="Zhang L."/>
            <person name="Thornton R."/>
            <person name="Coyle M."/>
            <person name="Francisco L."/>
            <person name="Jackson L."/>
            <person name="Javaid M."/>
            <person name="Korchina V."/>
            <person name="Kovar C."/>
            <person name="Mata R."/>
            <person name="Mathew T."/>
            <person name="Ngo R."/>
            <person name="Nguyen L."/>
            <person name="Nguyen N."/>
            <person name="Okwuonu G."/>
            <person name="Ongeri F."/>
            <person name="Pham C."/>
            <person name="Simmons D."/>
            <person name="Wilczek-Boney K."/>
            <person name="Hale W."/>
            <person name="Jakkamsetti A."/>
            <person name="Pham P."/>
            <person name="Ruth R."/>
            <person name="San Lucas F."/>
            <person name="Warren J."/>
            <person name="Zhang J."/>
            <person name="Zhao Z."/>
            <person name="Zhou C."/>
            <person name="Zhu D."/>
            <person name="Lee S."/>
            <person name="Bess C."/>
            <person name="Blankenburg K."/>
            <person name="Forbes L."/>
            <person name="Fu Q."/>
            <person name="Gubbala S."/>
            <person name="Hirani K."/>
            <person name="Jayaseelan J.C."/>
            <person name="Lara F."/>
            <person name="Munidasa M."/>
            <person name="Palculict T."/>
            <person name="Patil S."/>
            <person name="Pu L.-L."/>
            <person name="Saada N."/>
            <person name="Tang L."/>
            <person name="Weissenberger G."/>
            <person name="Zhu Y."/>
            <person name="Hemphill L."/>
            <person name="Shang Y."/>
            <person name="Youmans B."/>
            <person name="Ayvaz T."/>
            <person name="Ross M."/>
            <person name="Santibanez J."/>
            <person name="Aqrawi P."/>
            <person name="Gross S."/>
            <person name="Joshi V."/>
            <person name="Fowler G."/>
            <person name="Nazareth L."/>
            <person name="Reid J."/>
            <person name="Worley K."/>
            <person name="Petrosino J."/>
            <person name="Highlander S."/>
            <person name="Gibbs R."/>
        </authorList>
    </citation>
    <scope>NUCLEOTIDE SEQUENCE [LARGE SCALE GENOMIC DNA]</scope>
    <source>
        <strain evidence="2 3">DSM 4582</strain>
    </source>
</reference>
<dbReference type="Proteomes" id="UP000005723">
    <property type="component" value="Unassembled WGS sequence"/>
</dbReference>
<dbReference type="AlphaFoldDB" id="D4DW56"/>
<feature type="region of interest" description="Disordered" evidence="1">
    <location>
        <begin position="54"/>
        <end position="76"/>
    </location>
</feature>
<organism evidence="2 3">
    <name type="scientific">Serratia odorifera DSM 4582</name>
    <dbReference type="NCBI Taxonomy" id="667129"/>
    <lineage>
        <taxon>Bacteria</taxon>
        <taxon>Pseudomonadati</taxon>
        <taxon>Pseudomonadota</taxon>
        <taxon>Gammaproteobacteria</taxon>
        <taxon>Enterobacterales</taxon>
        <taxon>Yersiniaceae</taxon>
        <taxon>Serratia</taxon>
    </lineage>
</organism>
<keyword evidence="3" id="KW-1185">Reference proteome</keyword>
<comment type="caution">
    <text evidence="2">The sequence shown here is derived from an EMBL/GenBank/DDBJ whole genome shotgun (WGS) entry which is preliminary data.</text>
</comment>
<evidence type="ECO:0000256" key="1">
    <source>
        <dbReference type="SAM" id="MobiDB-lite"/>
    </source>
</evidence>
<evidence type="ECO:0000313" key="2">
    <source>
        <dbReference type="EMBL" id="EFE98111.1"/>
    </source>
</evidence>
<gene>
    <name evidence="2" type="ORF">HMPREF0758_0156</name>
</gene>
<evidence type="ECO:0000313" key="3">
    <source>
        <dbReference type="Proteomes" id="UP000005723"/>
    </source>
</evidence>
<name>D4DW56_SEROD</name>
<accession>D4DW56</accession>
<proteinExistence type="predicted"/>